<feature type="chain" id="PRO_5039287224" description="Methyl-accepting chemotaxis protein" evidence="3">
    <location>
        <begin position="24"/>
        <end position="974"/>
    </location>
</feature>
<gene>
    <name evidence="4" type="ORF">ERS852444_00924</name>
</gene>
<dbReference type="SUPFAM" id="SSF58104">
    <property type="entry name" value="Methyl-accepting chemotaxis protein (MCP) signaling domain"/>
    <property type="match status" value="1"/>
</dbReference>
<accession>A0A173SFR0</accession>
<name>A0A173SFR0_9FIRM</name>
<keyword evidence="2" id="KW-0472">Membrane</keyword>
<evidence type="ECO:0000256" key="2">
    <source>
        <dbReference type="SAM" id="Phobius"/>
    </source>
</evidence>
<evidence type="ECO:0000256" key="3">
    <source>
        <dbReference type="SAM" id="SignalP"/>
    </source>
</evidence>
<evidence type="ECO:0008006" key="6">
    <source>
        <dbReference type="Google" id="ProtNLM"/>
    </source>
</evidence>
<dbReference type="AlphaFoldDB" id="A0A173SFR0"/>
<organism evidence="4 5">
    <name type="scientific">Roseburia inulinivorans</name>
    <dbReference type="NCBI Taxonomy" id="360807"/>
    <lineage>
        <taxon>Bacteria</taxon>
        <taxon>Bacillati</taxon>
        <taxon>Bacillota</taxon>
        <taxon>Clostridia</taxon>
        <taxon>Lachnospirales</taxon>
        <taxon>Lachnospiraceae</taxon>
        <taxon>Roseburia</taxon>
    </lineage>
</organism>
<reference evidence="4 5" key="1">
    <citation type="submission" date="2015-09" db="EMBL/GenBank/DDBJ databases">
        <authorList>
            <consortium name="Pathogen Informatics"/>
        </authorList>
    </citation>
    <scope>NUCLEOTIDE SEQUENCE [LARGE SCALE GENOMIC DNA]</scope>
    <source>
        <strain evidence="4 5">2789STDY5608887</strain>
    </source>
</reference>
<keyword evidence="2" id="KW-1133">Transmembrane helix</keyword>
<protein>
    <recommendedName>
        <fullName evidence="6">Methyl-accepting chemotaxis protein</fullName>
    </recommendedName>
</protein>
<feature type="transmembrane region" description="Helical" evidence="2">
    <location>
        <begin position="946"/>
        <end position="964"/>
    </location>
</feature>
<feature type="signal peptide" evidence="3">
    <location>
        <begin position="1"/>
        <end position="23"/>
    </location>
</feature>
<sequence>MKKMRMKVLALCFSMTLTVSALAGNGRLTIQAATSQESSGTKETTEKDSTTSADTAENKNQIIEIADEKAFEEFLQNCQYDSWSVGKTVKLTHNIDLSKVDFNGVAYFSGDFEGGGHTISNVKLQVKGSDHGFFRYLGKSAVVNDLKISGKITSEGSCKNIGGIAGVNYGTIGNCSFEGNVNGKTAVGAIAGINKPTGKIVNCRSNATVTATNQTGGIVGNNEGLVSECTSECSINTDELKTTMDIGGVDIGTLNLTGRVIDRNDMGGIVGVSTGIVSECINQGKIGFAHTGYNVGGIAGRQSGKVIDCHNEGEIYGRKDVGGIVGQAEPYIESEYLDDKVNQVQDSVSSINTTVSNIASTMSDTSTAAKTYVDNLSEQYDNSSKTLSESLGSLSDSIGESSPEAQQYMNNIHNSLDKIDSIQGNNHILNKEQAEAVSKEWQNINSNLSNIRGTISDSNKTAEDFVDDISNQIKEKDTNGDIDKLTNTVDDGIQSVTNDVQKISKQIKSIQNTVGDTLSVVTGDEEYMEDISSAASAKDTDGVVSGSVNRGTVNGDLNVGGIVGTMNIEYDLDPEFDPDLTDSTDITLRSTVNNVVIRCSNYGEVTSKKNSVGGITGLEELGLVYGSESYGSVKSDTGDYAGGIAGNSVSAIANSYSLCNVNAKDYVGGIVGSGYTVKNCVSASTIASDGEGLGSIAGTVSEEGEVKGNIFVGDDLDGIDNINYAGVADEKSYEEVMKLENIPEGFHKVKIIFRAEDNVDIVKTIAYNGSFSESDLPQIPEKDGYYAVWPEDLVGKPMKENKTVEAEYSRWTESIVGTEVINGAKTEDTASESSDTENEKAVFLLEGKFYDDTSIPMAECDTDLPDGDVVYAYNWSLEHLHDKKYDTVKAHFYVPDTSGKNEIWYRETGSDAWTLAETTEDGSYLVADIPYEAAFALVHTAADHTLYYAGGGAAVVLLLIVLIIRKRRKRAQKK</sequence>
<dbReference type="Gene3D" id="2.160.20.110">
    <property type="match status" value="2"/>
</dbReference>
<keyword evidence="2" id="KW-0812">Transmembrane</keyword>
<proteinExistence type="predicted"/>
<evidence type="ECO:0000313" key="4">
    <source>
        <dbReference type="EMBL" id="CUM88529.1"/>
    </source>
</evidence>
<feature type="region of interest" description="Disordered" evidence="1">
    <location>
        <begin position="33"/>
        <end position="58"/>
    </location>
</feature>
<dbReference type="Proteomes" id="UP000095453">
    <property type="component" value="Unassembled WGS sequence"/>
</dbReference>
<evidence type="ECO:0000256" key="1">
    <source>
        <dbReference type="SAM" id="MobiDB-lite"/>
    </source>
</evidence>
<evidence type="ECO:0000313" key="5">
    <source>
        <dbReference type="Proteomes" id="UP000095453"/>
    </source>
</evidence>
<dbReference type="EMBL" id="CYXX01000005">
    <property type="protein sequence ID" value="CUM88529.1"/>
    <property type="molecule type" value="Genomic_DNA"/>
</dbReference>
<dbReference type="RefSeq" id="WP_055168213.1">
    <property type="nucleotide sequence ID" value="NZ_CYXX01000005.1"/>
</dbReference>
<keyword evidence="3" id="KW-0732">Signal</keyword>